<proteinExistence type="predicted"/>
<name>A0A2D2D395_METT3</name>
<sequence length="138" mass="15032">MLTEPAGGELRLGPFRVVADEERVARYRRETGFAETLEKIVPAAFPAVWMMTPGISAAIRAALDGENALPVHESQNFRYFAPLRVGESYDLTVSLRREASPPRLAVNASVTTPGGEARLHVETLLRIVPRPLGLEGAP</sequence>
<dbReference type="Gene3D" id="3.10.129.10">
    <property type="entry name" value="Hotdog Thioesterase"/>
    <property type="match status" value="1"/>
</dbReference>
<dbReference type="RefSeq" id="WP_003608357.1">
    <property type="nucleotide sequence ID" value="NZ_ADVE02000001.1"/>
</dbReference>
<keyword evidence="2" id="KW-1185">Reference proteome</keyword>
<dbReference type="Proteomes" id="UP000230709">
    <property type="component" value="Chromosome"/>
</dbReference>
<dbReference type="KEGG" id="mtw:CQW49_17465"/>
<dbReference type="AlphaFoldDB" id="A0A2D2D395"/>
<evidence type="ECO:0000313" key="1">
    <source>
        <dbReference type="EMBL" id="ATQ69468.1"/>
    </source>
</evidence>
<protein>
    <recommendedName>
        <fullName evidence="3">MaoC family dehydratase</fullName>
    </recommendedName>
</protein>
<reference evidence="2" key="1">
    <citation type="submission" date="2017-10" db="EMBL/GenBank/DDBJ databases">
        <title>Completed PacBio SMRT sequence of Methylosinus trichosporium OB3b reveals presence of a third large plasmid.</title>
        <authorList>
            <person name="Charles T.C."/>
            <person name="Lynch M.D.J."/>
            <person name="Heil J.R."/>
            <person name="Cheng J."/>
        </authorList>
    </citation>
    <scope>NUCLEOTIDE SEQUENCE [LARGE SCALE GENOMIC DNA]</scope>
    <source>
        <strain evidence="2">OB3b</strain>
    </source>
</reference>
<evidence type="ECO:0000313" key="2">
    <source>
        <dbReference type="Proteomes" id="UP000230709"/>
    </source>
</evidence>
<accession>A0A2D2D395</accession>
<evidence type="ECO:0008006" key="3">
    <source>
        <dbReference type="Google" id="ProtNLM"/>
    </source>
</evidence>
<dbReference type="EMBL" id="CP023737">
    <property type="protein sequence ID" value="ATQ69468.1"/>
    <property type="molecule type" value="Genomic_DNA"/>
</dbReference>
<organism evidence="1 2">
    <name type="scientific">Methylosinus trichosporium (strain ATCC 35070 / NCIMB 11131 / UNIQEM 75 / OB3b)</name>
    <dbReference type="NCBI Taxonomy" id="595536"/>
    <lineage>
        <taxon>Bacteria</taxon>
        <taxon>Pseudomonadati</taxon>
        <taxon>Pseudomonadota</taxon>
        <taxon>Alphaproteobacteria</taxon>
        <taxon>Hyphomicrobiales</taxon>
        <taxon>Methylocystaceae</taxon>
        <taxon>Methylosinus</taxon>
    </lineage>
</organism>
<gene>
    <name evidence="1" type="ORF">CQW49_17465</name>
</gene>
<dbReference type="STRING" id="595536.GCA_000178815_01686"/>